<evidence type="ECO:0000313" key="2">
    <source>
        <dbReference type="EMBL" id="VDL58723.1"/>
    </source>
</evidence>
<sequence length="134" mass="15632">MLSASTLLTIIASAVALTNDEIKEKYMTSDRVDEAVDICMENEMCTIPIRFDMCLTYELFQIARQRDNVDIHFPESLETDAEYNCKATIEDLDICIYKYKKDKIQNNEAELIVEPRLSIFDYIQHFIKPYFGPK</sequence>
<name>A0A0R3SN92_HYMDI</name>
<gene>
    <name evidence="2" type="ORF">HDID_LOCUS6405</name>
</gene>
<accession>A0A0R3SN92</accession>
<keyword evidence="1" id="KW-0732">Signal</keyword>
<reference evidence="2 3" key="2">
    <citation type="submission" date="2018-11" db="EMBL/GenBank/DDBJ databases">
        <authorList>
            <consortium name="Pathogen Informatics"/>
        </authorList>
    </citation>
    <scope>NUCLEOTIDE SEQUENCE [LARGE SCALE GENOMIC DNA]</scope>
</reference>
<evidence type="ECO:0000313" key="3">
    <source>
        <dbReference type="Proteomes" id="UP000274504"/>
    </source>
</evidence>
<evidence type="ECO:0000313" key="4">
    <source>
        <dbReference type="WBParaSite" id="HDID_0000640701-mRNA-1"/>
    </source>
</evidence>
<dbReference type="EMBL" id="UYSG01005254">
    <property type="protein sequence ID" value="VDL58723.1"/>
    <property type="molecule type" value="Genomic_DNA"/>
</dbReference>
<evidence type="ECO:0000256" key="1">
    <source>
        <dbReference type="SAM" id="SignalP"/>
    </source>
</evidence>
<feature type="chain" id="PRO_5043131383" evidence="1">
    <location>
        <begin position="17"/>
        <end position="134"/>
    </location>
</feature>
<dbReference type="WBParaSite" id="HDID_0000640701-mRNA-1">
    <property type="protein sequence ID" value="HDID_0000640701-mRNA-1"/>
    <property type="gene ID" value="HDID_0000640701"/>
</dbReference>
<dbReference type="AlphaFoldDB" id="A0A0R3SN92"/>
<proteinExistence type="predicted"/>
<dbReference type="Proteomes" id="UP000274504">
    <property type="component" value="Unassembled WGS sequence"/>
</dbReference>
<feature type="signal peptide" evidence="1">
    <location>
        <begin position="1"/>
        <end position="16"/>
    </location>
</feature>
<reference evidence="4" key="1">
    <citation type="submission" date="2017-02" db="UniProtKB">
        <authorList>
            <consortium name="WormBaseParasite"/>
        </authorList>
    </citation>
    <scope>IDENTIFICATION</scope>
</reference>
<protein>
    <submittedName>
        <fullName evidence="4">Venom protein</fullName>
    </submittedName>
</protein>
<organism evidence="4">
    <name type="scientific">Hymenolepis diminuta</name>
    <name type="common">Rat tapeworm</name>
    <dbReference type="NCBI Taxonomy" id="6216"/>
    <lineage>
        <taxon>Eukaryota</taxon>
        <taxon>Metazoa</taxon>
        <taxon>Spiralia</taxon>
        <taxon>Lophotrochozoa</taxon>
        <taxon>Platyhelminthes</taxon>
        <taxon>Cestoda</taxon>
        <taxon>Eucestoda</taxon>
        <taxon>Cyclophyllidea</taxon>
        <taxon>Hymenolepididae</taxon>
        <taxon>Hymenolepis</taxon>
    </lineage>
</organism>